<dbReference type="EMBL" id="CDMH01000035">
    <property type="protein sequence ID" value="CRF42537.1"/>
    <property type="molecule type" value="Genomic_DNA"/>
</dbReference>
<dbReference type="RefSeq" id="WP_053941156.1">
    <property type="nucleotide sequence ID" value="NZ_CDMH01000035.1"/>
</dbReference>
<dbReference type="EMBL" id="CDMN01000043">
    <property type="protein sequence ID" value="CRF44515.1"/>
    <property type="molecule type" value="Genomic_DNA"/>
</dbReference>
<evidence type="ECO:0000313" key="4">
    <source>
        <dbReference type="Proteomes" id="UP000038622"/>
    </source>
</evidence>
<dbReference type="PANTHER" id="PTHR38733">
    <property type="entry name" value="PROTEIN MCRC"/>
    <property type="match status" value="1"/>
</dbReference>
<sequence>MKTTPTLYLAEYQAFSQADIAECLKEHKAKASKIWDTLLDFAHQEGNHAFLRFKNKHTLKTQNYVGLIQIQGFCIEILPKICGRDLKKEDLKKHCDCKIKIPRLDRTKFQDQVKEFIKPQTNLEPLQKPDCPLCHAKQVLYNCLVTLKDAPFKQSQFSQLHSAHLPLLDIFVQMFLEECAQLIKRGLKRDYLSVSQNRPFLKGKLEFANHLKTNMIHKERFYTTSDEYSLDNPPNRLIKSTLGMLKTLSLSPKSQEKLNAVRFVFDEVNPSKNIDVDFAKSAHASRFKEYENLLAWCDLFLRKKSLTPYSGASRAYALLFPMEKLFESFVGYWLKKSCQGENASVRLQEQRKFLAKNKNSQSYFPMRPDIVLRQGEAITILDTKWKTINTQQDITHADLYQMWAYASKYATCASNKEVSVWLVYPQQETQKIQDLTFKPRVFEDKGIKLLVKFFPLSLLTF</sequence>
<evidence type="ECO:0000313" key="1">
    <source>
        <dbReference type="EMBL" id="CRF40400.1"/>
    </source>
</evidence>
<reference evidence="2" key="1">
    <citation type="submission" date="2014-12" db="EMBL/GenBank/DDBJ databases">
        <title>Whole genome sequences of four Staphylococcus schleiferi canine isolates.</title>
        <authorList>
            <person name="Misic A.M."/>
            <person name="Cain C."/>
            <person name="Morris D.O."/>
            <person name="Rankin S."/>
            <person name="Beiting D."/>
        </authorList>
    </citation>
    <scope>NUCLEOTIDE SEQUENCE</scope>
    <source>
        <strain evidence="1">ASB11</strain>
        <strain evidence="2">ASB13</strain>
        <strain evidence="3">ASB9</strain>
    </source>
</reference>
<name>A0A0K2X7P9_9HELI</name>
<dbReference type="Proteomes" id="UP000041394">
    <property type="component" value="Unassembled WGS sequence"/>
</dbReference>
<dbReference type="OrthoDB" id="307209at2"/>
<reference evidence="5 6" key="3">
    <citation type="submission" date="2014-12" db="EMBL/GenBank/DDBJ databases">
        <authorList>
            <person name="Jaenicke S."/>
        </authorList>
    </citation>
    <scope>NUCLEOTIDE SEQUENCE [LARGE SCALE GENOMIC DNA]</scope>
</reference>
<dbReference type="Proteomes" id="UP000045175">
    <property type="component" value="Unassembled WGS sequence"/>
</dbReference>
<reference evidence="4" key="2">
    <citation type="submission" date="2014-12" db="EMBL/GenBank/DDBJ databases">
        <authorList>
            <person name="Smet A."/>
        </authorList>
    </citation>
    <scope>NUCLEOTIDE SEQUENCE [LARGE SCALE GENOMIC DNA]</scope>
</reference>
<evidence type="ECO:0000313" key="2">
    <source>
        <dbReference type="EMBL" id="CRF42537.1"/>
    </source>
</evidence>
<dbReference type="EMBL" id="CDML01000005">
    <property type="protein sequence ID" value="CRF40400.1"/>
    <property type="molecule type" value="Genomic_DNA"/>
</dbReference>
<dbReference type="InterPro" id="IPR019292">
    <property type="entry name" value="McrC"/>
</dbReference>
<accession>A0A0K2X7P9</accession>
<evidence type="ECO:0000313" key="3">
    <source>
        <dbReference type="EMBL" id="CRF44515.1"/>
    </source>
</evidence>
<evidence type="ECO:0000313" key="6">
    <source>
        <dbReference type="Proteomes" id="UP000045175"/>
    </source>
</evidence>
<dbReference type="Proteomes" id="UP000038622">
    <property type="component" value="Unassembled WGS sequence"/>
</dbReference>
<protein>
    <recommendedName>
        <fullName evidence="7">McrBC 5-methylcytosine restriction system component</fullName>
    </recommendedName>
</protein>
<keyword evidence="4" id="KW-1185">Reference proteome</keyword>
<dbReference type="Pfam" id="PF10117">
    <property type="entry name" value="McrBC"/>
    <property type="match status" value="1"/>
</dbReference>
<evidence type="ECO:0000313" key="5">
    <source>
        <dbReference type="Proteomes" id="UP000041394"/>
    </source>
</evidence>
<organism evidence="2 6">
    <name type="scientific">Helicobacter ailurogastricus</name>
    <dbReference type="NCBI Taxonomy" id="1578720"/>
    <lineage>
        <taxon>Bacteria</taxon>
        <taxon>Pseudomonadati</taxon>
        <taxon>Campylobacterota</taxon>
        <taxon>Epsilonproteobacteria</taxon>
        <taxon>Campylobacterales</taxon>
        <taxon>Helicobacteraceae</taxon>
        <taxon>Helicobacter</taxon>
    </lineage>
</organism>
<gene>
    <name evidence="1" type="ORF">HAL011_01560</name>
    <name evidence="2" type="ORF">HAL013_07270</name>
    <name evidence="3" type="ORF">HAL09_11040</name>
</gene>
<evidence type="ECO:0008006" key="7">
    <source>
        <dbReference type="Google" id="ProtNLM"/>
    </source>
</evidence>
<dbReference type="STRING" id="1578720.HAL011_01560"/>
<dbReference type="AlphaFoldDB" id="A0A0K2X7P9"/>
<proteinExistence type="predicted"/>
<dbReference type="PANTHER" id="PTHR38733:SF1">
    <property type="entry name" value="TYPE IV METHYL-DIRECTED RESTRICTION ENZYME ECOKMCRBC"/>
    <property type="match status" value="1"/>
</dbReference>